<gene>
    <name evidence="1" type="ORF">NTJ_13931</name>
</gene>
<dbReference type="EMBL" id="AP028920">
    <property type="protein sequence ID" value="BET01115.1"/>
    <property type="molecule type" value="Genomic_DNA"/>
</dbReference>
<protein>
    <submittedName>
        <fullName evidence="1">Uncharacterized protein</fullName>
    </submittedName>
</protein>
<dbReference type="Proteomes" id="UP001307889">
    <property type="component" value="Chromosome 12"/>
</dbReference>
<evidence type="ECO:0000313" key="1">
    <source>
        <dbReference type="EMBL" id="BET01115.1"/>
    </source>
</evidence>
<reference evidence="1 2" key="1">
    <citation type="submission" date="2023-09" db="EMBL/GenBank/DDBJ databases">
        <title>Nesidiocoris tenuis whole genome shotgun sequence.</title>
        <authorList>
            <person name="Shibata T."/>
            <person name="Shimoda M."/>
            <person name="Kobayashi T."/>
            <person name="Uehara T."/>
        </authorList>
    </citation>
    <scope>NUCLEOTIDE SEQUENCE [LARGE SCALE GENOMIC DNA]</scope>
    <source>
        <strain evidence="1 2">Japan</strain>
    </source>
</reference>
<sequence length="86" mass="9144">MEPPLGSASFDLQLGAAQHAARMLQSTIREAPPRRLEGKRGLGCSAFASRSRAAARDPSIALPSANKAIGEISNRKLQINSSRIFA</sequence>
<organism evidence="1 2">
    <name type="scientific">Nesidiocoris tenuis</name>
    <dbReference type="NCBI Taxonomy" id="355587"/>
    <lineage>
        <taxon>Eukaryota</taxon>
        <taxon>Metazoa</taxon>
        <taxon>Ecdysozoa</taxon>
        <taxon>Arthropoda</taxon>
        <taxon>Hexapoda</taxon>
        <taxon>Insecta</taxon>
        <taxon>Pterygota</taxon>
        <taxon>Neoptera</taxon>
        <taxon>Paraneoptera</taxon>
        <taxon>Hemiptera</taxon>
        <taxon>Heteroptera</taxon>
        <taxon>Panheteroptera</taxon>
        <taxon>Cimicomorpha</taxon>
        <taxon>Miridae</taxon>
        <taxon>Dicyphina</taxon>
        <taxon>Nesidiocoris</taxon>
    </lineage>
</organism>
<proteinExistence type="predicted"/>
<accession>A0ABN7BBT0</accession>
<keyword evidence="2" id="KW-1185">Reference proteome</keyword>
<name>A0ABN7BBT0_9HEMI</name>
<evidence type="ECO:0000313" key="2">
    <source>
        <dbReference type="Proteomes" id="UP001307889"/>
    </source>
</evidence>